<keyword evidence="3" id="KW-0548">Nucleotidyltransferase</keyword>
<gene>
    <name evidence="11" type="ORF">Scaly_2662900</name>
</gene>
<dbReference type="GO" id="GO:0004190">
    <property type="term" value="F:aspartic-type endopeptidase activity"/>
    <property type="evidence" value="ECO:0007669"/>
    <property type="project" value="InterPro"/>
</dbReference>
<dbReference type="InterPro" id="IPR000477">
    <property type="entry name" value="RT_dom"/>
</dbReference>
<dbReference type="AlphaFoldDB" id="A0AAW2J8J2"/>
<evidence type="ECO:0000256" key="1">
    <source>
        <dbReference type="ARBA" id="ARBA00012493"/>
    </source>
</evidence>
<evidence type="ECO:0000256" key="5">
    <source>
        <dbReference type="ARBA" id="ARBA00022759"/>
    </source>
</evidence>
<dbReference type="Gene3D" id="2.40.70.10">
    <property type="entry name" value="Acid Proteases"/>
    <property type="match status" value="1"/>
</dbReference>
<feature type="domain" description="Retrotransposon gag" evidence="9">
    <location>
        <begin position="76"/>
        <end position="167"/>
    </location>
</feature>
<dbReference type="InterPro" id="IPR043502">
    <property type="entry name" value="DNA/RNA_pol_sf"/>
</dbReference>
<dbReference type="Pfam" id="PF03732">
    <property type="entry name" value="Retrotrans_gag"/>
    <property type="match status" value="1"/>
</dbReference>
<dbReference type="InterPro" id="IPR005162">
    <property type="entry name" value="Retrotrans_gag_dom"/>
</dbReference>
<dbReference type="SUPFAM" id="SSF56672">
    <property type="entry name" value="DNA/RNA polymerases"/>
    <property type="match status" value="1"/>
</dbReference>
<dbReference type="EC" id="2.7.7.49" evidence="1"/>
<evidence type="ECO:0000256" key="4">
    <source>
        <dbReference type="ARBA" id="ARBA00022722"/>
    </source>
</evidence>
<keyword evidence="5" id="KW-0255">Endonuclease</keyword>
<accession>A0AAW2J8J2</accession>
<dbReference type="SUPFAM" id="SSF50630">
    <property type="entry name" value="Acid proteases"/>
    <property type="match status" value="1"/>
</dbReference>
<dbReference type="InterPro" id="IPR021109">
    <property type="entry name" value="Peptidase_aspartic_dom_sf"/>
</dbReference>
<keyword evidence="7" id="KW-0695">RNA-directed DNA polymerase</keyword>
<keyword evidence="2" id="KW-0808">Transferase</keyword>
<dbReference type="GO" id="GO:0004519">
    <property type="term" value="F:endonuclease activity"/>
    <property type="evidence" value="ECO:0007669"/>
    <property type="project" value="UniProtKB-KW"/>
</dbReference>
<dbReference type="CDD" id="cd01647">
    <property type="entry name" value="RT_LTR"/>
    <property type="match status" value="1"/>
</dbReference>
<proteinExistence type="predicted"/>
<dbReference type="InterPro" id="IPR043128">
    <property type="entry name" value="Rev_trsase/Diguanyl_cyclase"/>
</dbReference>
<keyword evidence="4" id="KW-0540">Nuclease</keyword>
<dbReference type="CDD" id="cd00303">
    <property type="entry name" value="retropepsin_like"/>
    <property type="match status" value="1"/>
</dbReference>
<dbReference type="Gene3D" id="3.10.20.370">
    <property type="match status" value="1"/>
</dbReference>
<evidence type="ECO:0000256" key="2">
    <source>
        <dbReference type="ARBA" id="ARBA00022679"/>
    </source>
</evidence>
<dbReference type="Pfam" id="PF08284">
    <property type="entry name" value="RVP_2"/>
    <property type="match status" value="1"/>
</dbReference>
<comment type="caution">
    <text evidence="11">The sequence shown here is derived from an EMBL/GenBank/DDBJ whole genome shotgun (WGS) entry which is preliminary data.</text>
</comment>
<dbReference type="InterPro" id="IPR001969">
    <property type="entry name" value="Aspartic_peptidase_AS"/>
</dbReference>
<evidence type="ECO:0000256" key="6">
    <source>
        <dbReference type="ARBA" id="ARBA00022801"/>
    </source>
</evidence>
<dbReference type="GO" id="GO:0006508">
    <property type="term" value="P:proteolysis"/>
    <property type="evidence" value="ECO:0007669"/>
    <property type="project" value="InterPro"/>
</dbReference>
<sequence length="812" mass="92920">MVDDTRLVELGKDVDALKDQVRLSSERSEKNIYEIRTIIVALAVQHSMNAASSVMEDEGDSQNSQVDYTPSDAKVKLAAIHLEGRALHWHQVYMKSRLTKEVPNWEEYVRALYDRFGTQLHDDPMAALMNFKQVDTVQDYLDKFDELLNRVDLSEAYVVSCLLVGLRSDIAMQAVYILDNGNVDATHDYHVSMHAMTGLHDYRTMRVTGNVRDKPVHILIDTGSTHNFLDLETVKRLGCKLDSTKSFPVAIANGNKMYSSFAYKNFGWKMQGVPFTADMMILPLGGCDVVLGVQWLVTLGDLNWNFHQLQMEFHVGDKKVSLRGMQPSSVKVMSKGKMRKILNEPAQIAMMHVVVIQRRVSLHATANQGLYFSFEGDPEPSRQPTVVRDLLIEFPNLFDEPKALPLRIAHDHNITLKPGTSRINVRLYRYPTLQKSQIERMIQSMLESGIIRHSISPHSSLVILVKKKKDGTWHMCVDYRELNHHTIKDKFPIPVIEELLDELHGSHFTKLDMWSGYHQIRMREGDIQKTIFQTHHGHYEFLVMSFGLTNAPSTFQAWALYQEKQVSVQLLTARILGPLSLFSRVAVDPQKVQEMMDWPEPKNVKELRGFLGLTATHAFQALKKAVCNVPVLALLDFSKEFIIDTDASGERIGAVLQQQGRPTTYISKALTGKKLSLSVYEKEMMAIVVAVQKWRPYLIGRHFTIKTNHQSLKYLLEQRISTPSQQKWLSKLMGYEYTINYKKGKGNVVVDALSRRRHDLPEQQGTLSTLVTIQTDLVNQIKTRWVADTRWQKLISALEGGYFKNKHYEWKN</sequence>
<evidence type="ECO:0000259" key="10">
    <source>
        <dbReference type="Pfam" id="PF17917"/>
    </source>
</evidence>
<dbReference type="Pfam" id="PF00078">
    <property type="entry name" value="RVT_1"/>
    <property type="match status" value="1"/>
</dbReference>
<organism evidence="11">
    <name type="scientific">Sesamum calycinum</name>
    <dbReference type="NCBI Taxonomy" id="2727403"/>
    <lineage>
        <taxon>Eukaryota</taxon>
        <taxon>Viridiplantae</taxon>
        <taxon>Streptophyta</taxon>
        <taxon>Embryophyta</taxon>
        <taxon>Tracheophyta</taxon>
        <taxon>Spermatophyta</taxon>
        <taxon>Magnoliopsida</taxon>
        <taxon>eudicotyledons</taxon>
        <taxon>Gunneridae</taxon>
        <taxon>Pentapetalae</taxon>
        <taxon>asterids</taxon>
        <taxon>lamiids</taxon>
        <taxon>Lamiales</taxon>
        <taxon>Pedaliaceae</taxon>
        <taxon>Sesamum</taxon>
    </lineage>
</organism>
<evidence type="ECO:0000313" key="11">
    <source>
        <dbReference type="EMBL" id="KAL0290657.1"/>
    </source>
</evidence>
<dbReference type="PANTHER" id="PTHR37984">
    <property type="entry name" value="PROTEIN CBG26694"/>
    <property type="match status" value="1"/>
</dbReference>
<dbReference type="InterPro" id="IPR050951">
    <property type="entry name" value="Retrovirus_Pol_polyprotein"/>
</dbReference>
<evidence type="ECO:0000259" key="8">
    <source>
        <dbReference type="Pfam" id="PF00078"/>
    </source>
</evidence>
<dbReference type="PANTHER" id="PTHR37984:SF5">
    <property type="entry name" value="PROTEIN NYNRIN-LIKE"/>
    <property type="match status" value="1"/>
</dbReference>
<evidence type="ECO:0000256" key="7">
    <source>
        <dbReference type="ARBA" id="ARBA00022918"/>
    </source>
</evidence>
<dbReference type="Gene3D" id="3.10.10.10">
    <property type="entry name" value="HIV Type 1 Reverse Transcriptase, subunit A, domain 1"/>
    <property type="match status" value="1"/>
</dbReference>
<protein>
    <recommendedName>
        <fullName evidence="1">RNA-directed DNA polymerase</fullName>
        <ecNumber evidence="1">2.7.7.49</ecNumber>
    </recommendedName>
</protein>
<dbReference type="CDD" id="cd09274">
    <property type="entry name" value="RNase_HI_RT_Ty3"/>
    <property type="match status" value="1"/>
</dbReference>
<evidence type="ECO:0000259" key="9">
    <source>
        <dbReference type="Pfam" id="PF03732"/>
    </source>
</evidence>
<evidence type="ECO:0000256" key="3">
    <source>
        <dbReference type="ARBA" id="ARBA00022695"/>
    </source>
</evidence>
<keyword evidence="6" id="KW-0378">Hydrolase</keyword>
<dbReference type="InterPro" id="IPR041373">
    <property type="entry name" value="RT_RNaseH"/>
</dbReference>
<dbReference type="Pfam" id="PF17917">
    <property type="entry name" value="RT_RNaseH"/>
    <property type="match status" value="1"/>
</dbReference>
<feature type="domain" description="Reverse transcriptase" evidence="8">
    <location>
        <begin position="467"/>
        <end position="557"/>
    </location>
</feature>
<reference evidence="11" key="2">
    <citation type="journal article" date="2024" name="Plant">
        <title>Genomic evolution and insights into agronomic trait innovations of Sesamum species.</title>
        <authorList>
            <person name="Miao H."/>
            <person name="Wang L."/>
            <person name="Qu L."/>
            <person name="Liu H."/>
            <person name="Sun Y."/>
            <person name="Le M."/>
            <person name="Wang Q."/>
            <person name="Wei S."/>
            <person name="Zheng Y."/>
            <person name="Lin W."/>
            <person name="Duan Y."/>
            <person name="Cao H."/>
            <person name="Xiong S."/>
            <person name="Wang X."/>
            <person name="Wei L."/>
            <person name="Li C."/>
            <person name="Ma Q."/>
            <person name="Ju M."/>
            <person name="Zhao R."/>
            <person name="Li G."/>
            <person name="Mu C."/>
            <person name="Tian Q."/>
            <person name="Mei H."/>
            <person name="Zhang T."/>
            <person name="Gao T."/>
            <person name="Zhang H."/>
        </authorList>
    </citation>
    <scope>NUCLEOTIDE SEQUENCE</scope>
    <source>
        <strain evidence="11">KEN8</strain>
    </source>
</reference>
<dbReference type="PROSITE" id="PS00141">
    <property type="entry name" value="ASP_PROTEASE"/>
    <property type="match status" value="1"/>
</dbReference>
<reference evidence="11" key="1">
    <citation type="submission" date="2020-06" db="EMBL/GenBank/DDBJ databases">
        <authorList>
            <person name="Li T."/>
            <person name="Hu X."/>
            <person name="Zhang T."/>
            <person name="Song X."/>
            <person name="Zhang H."/>
            <person name="Dai N."/>
            <person name="Sheng W."/>
            <person name="Hou X."/>
            <person name="Wei L."/>
        </authorList>
    </citation>
    <scope>NUCLEOTIDE SEQUENCE</scope>
    <source>
        <strain evidence="11">KEN8</strain>
        <tissue evidence="11">Leaf</tissue>
    </source>
</reference>
<dbReference type="GO" id="GO:0003964">
    <property type="term" value="F:RNA-directed DNA polymerase activity"/>
    <property type="evidence" value="ECO:0007669"/>
    <property type="project" value="UniProtKB-KW"/>
</dbReference>
<feature type="domain" description="Reverse transcriptase RNase H-like" evidence="10">
    <location>
        <begin position="636"/>
        <end position="735"/>
    </location>
</feature>
<dbReference type="EMBL" id="JACGWM010001626">
    <property type="protein sequence ID" value="KAL0290657.1"/>
    <property type="molecule type" value="Genomic_DNA"/>
</dbReference>
<dbReference type="Gene3D" id="3.30.70.270">
    <property type="match status" value="1"/>
</dbReference>
<name>A0AAW2J8J2_9LAMI</name>